<evidence type="ECO:0000313" key="3">
    <source>
        <dbReference type="Proteomes" id="UP000809789"/>
    </source>
</evidence>
<feature type="compositionally biased region" description="Acidic residues" evidence="1">
    <location>
        <begin position="328"/>
        <end position="340"/>
    </location>
</feature>
<protein>
    <submittedName>
        <fullName evidence="2">Uncharacterized protein</fullName>
    </submittedName>
</protein>
<reference evidence="2" key="1">
    <citation type="submission" date="2021-07" db="EMBL/GenBank/DDBJ databases">
        <title>Elsinoe batatas strain:CRI-CJ2 Genome sequencing and assembly.</title>
        <authorList>
            <person name="Huang L."/>
        </authorList>
    </citation>
    <scope>NUCLEOTIDE SEQUENCE</scope>
    <source>
        <strain evidence="2">CRI-CJ2</strain>
    </source>
</reference>
<feature type="compositionally biased region" description="Polar residues" evidence="1">
    <location>
        <begin position="549"/>
        <end position="581"/>
    </location>
</feature>
<gene>
    <name evidence="2" type="ORF">KVT40_000182</name>
</gene>
<sequence>MPGKTIPKQFAASKRQQFAAAKSPSGSSRGSLTPIATTSGAVNLDEDEDEDEDNESTPTKSKIAMRAPSITSRLPKTPTTPTSQSRKLLAGLELDMPRGAVADPTEHAEAVHMKMAELQAAGWRPEEELADGGAEDEDDDDYEGVDLISHSDEDDAAIRATENRLFRDPDMSMADQNSLARRLSLSDDGDDEGEWNGFDDNIGPSFTDSFLVEEPHLPSFMLKDDDEMDLTKERKLTGESQRRVRFEDEVGGSDGSSDSDESAEDFPDIFTDFSLKPYYTRNHDDELEEGSDAGSVWDFEGDEMNIDDDDDDDDTASLGSTGSSSGYDTDEGETTDEEECQPIKRPSPPPAERPTSSNSTTDPKAAKKHATRSKTAKKASPPAVHHAPKFGTFELDPRRNVLIVSGAGVTQKNKLYPAKIQTPHEKRFWHKLRESYRNSTASPRTSVQMGIEDDSDYEMDQSMFSPGGPFSPAGTLMTDEVIGPVEAFTPFTSIDASGTITEDTSMRSFSEEEEDGMDLLSPYINFDAHEDDEEDNSGDTSDAAVPGSRQRSNTMPNFASSAPGTPATPSFSRQDTGNSDFSGVGHLSRTPALVSSFRLNQEYAKELASYASDPSARFSRSEMNAMQAGRRKAANTPITPMRKKRGGSLSKIGNVSWSKGLNLDKEMFLSDSKKKTSQHTRRLSNGRGTGRMGKGSTFR</sequence>
<name>A0A8K0L8A2_9PEZI</name>
<evidence type="ECO:0000313" key="2">
    <source>
        <dbReference type="EMBL" id="KAG8631042.1"/>
    </source>
</evidence>
<dbReference type="Proteomes" id="UP000809789">
    <property type="component" value="Unassembled WGS sequence"/>
</dbReference>
<organism evidence="2 3">
    <name type="scientific">Elsinoe batatas</name>
    <dbReference type="NCBI Taxonomy" id="2601811"/>
    <lineage>
        <taxon>Eukaryota</taxon>
        <taxon>Fungi</taxon>
        <taxon>Dikarya</taxon>
        <taxon>Ascomycota</taxon>
        <taxon>Pezizomycotina</taxon>
        <taxon>Dothideomycetes</taxon>
        <taxon>Dothideomycetidae</taxon>
        <taxon>Myriangiales</taxon>
        <taxon>Elsinoaceae</taxon>
        <taxon>Elsinoe</taxon>
    </lineage>
</organism>
<feature type="compositionally biased region" description="Polar residues" evidence="1">
    <location>
        <begin position="24"/>
        <end position="41"/>
    </location>
</feature>
<feature type="region of interest" description="Disordered" evidence="1">
    <location>
        <begin position="222"/>
        <end position="269"/>
    </location>
</feature>
<feature type="compositionally biased region" description="Acidic residues" evidence="1">
    <location>
        <begin position="44"/>
        <end position="55"/>
    </location>
</feature>
<dbReference type="OrthoDB" id="5399183at2759"/>
<feature type="region of interest" description="Disordered" evidence="1">
    <location>
        <begin position="1"/>
        <end position="107"/>
    </location>
</feature>
<feature type="region of interest" description="Disordered" evidence="1">
    <location>
        <begin position="281"/>
        <end position="392"/>
    </location>
</feature>
<feature type="compositionally biased region" description="Polar residues" evidence="1">
    <location>
        <begin position="69"/>
        <end position="86"/>
    </location>
</feature>
<feature type="compositionally biased region" description="Acidic residues" evidence="1">
    <location>
        <begin position="299"/>
        <end position="315"/>
    </location>
</feature>
<dbReference type="EMBL" id="JAESVG020000001">
    <property type="protein sequence ID" value="KAG8631042.1"/>
    <property type="molecule type" value="Genomic_DNA"/>
</dbReference>
<keyword evidence="3" id="KW-1185">Reference proteome</keyword>
<feature type="region of interest" description="Disordered" evidence="1">
    <location>
        <begin position="529"/>
        <end position="584"/>
    </location>
</feature>
<dbReference type="AlphaFoldDB" id="A0A8K0L8A2"/>
<feature type="region of interest" description="Disordered" evidence="1">
    <location>
        <begin position="609"/>
        <end position="655"/>
    </location>
</feature>
<feature type="region of interest" description="Disordered" evidence="1">
    <location>
        <begin position="668"/>
        <end position="699"/>
    </location>
</feature>
<evidence type="ECO:0000256" key="1">
    <source>
        <dbReference type="SAM" id="MobiDB-lite"/>
    </source>
</evidence>
<feature type="compositionally biased region" description="Basic residues" evidence="1">
    <location>
        <begin position="366"/>
        <end position="377"/>
    </location>
</feature>
<proteinExistence type="predicted"/>
<feature type="region of interest" description="Disordered" evidence="1">
    <location>
        <begin position="169"/>
        <end position="200"/>
    </location>
</feature>
<feature type="compositionally biased region" description="Low complexity" evidence="1">
    <location>
        <begin position="316"/>
        <end position="327"/>
    </location>
</feature>
<feature type="compositionally biased region" description="Basic and acidic residues" evidence="1">
    <location>
        <begin position="229"/>
        <end position="248"/>
    </location>
</feature>
<accession>A0A8K0L8A2</accession>
<feature type="compositionally biased region" description="Acidic residues" evidence="1">
    <location>
        <begin position="257"/>
        <end position="267"/>
    </location>
</feature>
<feature type="region of interest" description="Disordered" evidence="1">
    <location>
        <begin position="119"/>
        <end position="144"/>
    </location>
</feature>
<comment type="caution">
    <text evidence="2">The sequence shown here is derived from an EMBL/GenBank/DDBJ whole genome shotgun (WGS) entry which is preliminary data.</text>
</comment>
<feature type="compositionally biased region" description="Basic residues" evidence="1">
    <location>
        <begin position="675"/>
        <end position="684"/>
    </location>
</feature>
<feature type="compositionally biased region" description="Acidic residues" evidence="1">
    <location>
        <begin position="128"/>
        <end position="144"/>
    </location>
</feature>